<evidence type="ECO:0000313" key="8">
    <source>
        <dbReference type="Proteomes" id="UP001139721"/>
    </source>
</evidence>
<dbReference type="PROSITE" id="PS00211">
    <property type="entry name" value="ABC_TRANSPORTER_1"/>
    <property type="match status" value="1"/>
</dbReference>
<dbReference type="SUPFAM" id="SSF52540">
    <property type="entry name" value="P-loop containing nucleoside triphosphate hydrolases"/>
    <property type="match status" value="1"/>
</dbReference>
<dbReference type="Pfam" id="PF00005">
    <property type="entry name" value="ABC_tran"/>
    <property type="match status" value="1"/>
</dbReference>
<keyword evidence="8" id="KW-1185">Reference proteome</keyword>
<evidence type="ECO:0000256" key="4">
    <source>
        <dbReference type="ARBA" id="ARBA00022741"/>
    </source>
</evidence>
<reference evidence="7" key="1">
    <citation type="submission" date="2021-11" db="EMBL/GenBank/DDBJ databases">
        <title>Legionella maioricencis sp. nov., a new species isolated from hot water samples in Mallorca.</title>
        <authorList>
            <person name="Crespi S."/>
            <person name="Drasar V."/>
            <person name="Salva-Serra F."/>
            <person name="Jaen-Luchoro D."/>
            <person name="Pineiro-Iglesias B."/>
            <person name="Aliaga F."/>
            <person name="Fernandez-Juarez V."/>
            <person name="Coll G."/>
            <person name="Moore E.R.B."/>
            <person name="Bennasar-Figueras A."/>
        </authorList>
    </citation>
    <scope>NUCLEOTIDE SEQUENCE</scope>
    <source>
        <strain evidence="7">HCPI-6</strain>
    </source>
</reference>
<evidence type="ECO:0000313" key="7">
    <source>
        <dbReference type="EMBL" id="MCL9684493.1"/>
    </source>
</evidence>
<comment type="subcellular location">
    <subcellularLocation>
        <location evidence="1">Cell inner membrane</location>
        <topology evidence="1">Peripheral membrane protein</topology>
    </subcellularLocation>
</comment>
<dbReference type="InterPro" id="IPR050086">
    <property type="entry name" value="MetN_ABC_transporter-like"/>
</dbReference>
<dbReference type="SMART" id="SM00382">
    <property type="entry name" value="AAA"/>
    <property type="match status" value="1"/>
</dbReference>
<dbReference type="PANTHER" id="PTHR43166">
    <property type="entry name" value="AMINO ACID IMPORT ATP-BINDING PROTEIN"/>
    <property type="match status" value="1"/>
</dbReference>
<keyword evidence="3" id="KW-0813">Transport</keyword>
<dbReference type="InterPro" id="IPR027417">
    <property type="entry name" value="P-loop_NTPase"/>
</dbReference>
<evidence type="ECO:0000256" key="3">
    <source>
        <dbReference type="ARBA" id="ARBA00022448"/>
    </source>
</evidence>
<dbReference type="InterPro" id="IPR017871">
    <property type="entry name" value="ABC_transporter-like_CS"/>
</dbReference>
<evidence type="ECO:0000256" key="2">
    <source>
        <dbReference type="ARBA" id="ARBA00005417"/>
    </source>
</evidence>
<evidence type="ECO:0000256" key="1">
    <source>
        <dbReference type="ARBA" id="ARBA00004417"/>
    </source>
</evidence>
<sequence length="250" mass="27158">MMLHIANASKYFGSTPILNKLNLDLEPNTILGLAGPSGSGKSTLLRCIQQLEVLSSGTIKVTGKSGFMFQDFQLFPHMTVLKNLTYAPKLRLKIMHGAKKKHSLPGNNPTDGLPDSLDGIQEQAFNLLTALGIADKVQCFPHQLSGGQKQRVALARSLMMHPSLLLCDEPTSGLDPAMIEEIIVLLQSVKAMGVTMVIASHDLTFLTRVADRLVVLKGGELIADLNPAEVDHPIHYLKQKLSGADYDPQN</sequence>
<protein>
    <submittedName>
        <fullName evidence="7">ATP-binding cassette domain-containing protein</fullName>
    </submittedName>
</protein>
<dbReference type="GO" id="GO:0005886">
    <property type="term" value="C:plasma membrane"/>
    <property type="evidence" value="ECO:0007669"/>
    <property type="project" value="UniProtKB-SubCell"/>
</dbReference>
<evidence type="ECO:0000259" key="6">
    <source>
        <dbReference type="PROSITE" id="PS50893"/>
    </source>
</evidence>
<dbReference type="GO" id="GO:0016887">
    <property type="term" value="F:ATP hydrolysis activity"/>
    <property type="evidence" value="ECO:0007669"/>
    <property type="project" value="InterPro"/>
</dbReference>
<evidence type="ECO:0000256" key="5">
    <source>
        <dbReference type="ARBA" id="ARBA00022840"/>
    </source>
</evidence>
<dbReference type="AlphaFoldDB" id="A0A9X2D160"/>
<accession>A0A9X2D160</accession>
<dbReference type="Proteomes" id="UP001139721">
    <property type="component" value="Unassembled WGS sequence"/>
</dbReference>
<dbReference type="InterPro" id="IPR003439">
    <property type="entry name" value="ABC_transporter-like_ATP-bd"/>
</dbReference>
<organism evidence="7 8">
    <name type="scientific">Legionella maioricensis</name>
    <dbReference type="NCBI Taxonomy" id="2896528"/>
    <lineage>
        <taxon>Bacteria</taxon>
        <taxon>Pseudomonadati</taxon>
        <taxon>Pseudomonadota</taxon>
        <taxon>Gammaproteobacteria</taxon>
        <taxon>Legionellales</taxon>
        <taxon>Legionellaceae</taxon>
        <taxon>Legionella</taxon>
    </lineage>
</organism>
<dbReference type="PROSITE" id="PS50893">
    <property type="entry name" value="ABC_TRANSPORTER_2"/>
    <property type="match status" value="1"/>
</dbReference>
<dbReference type="GO" id="GO:0005524">
    <property type="term" value="F:ATP binding"/>
    <property type="evidence" value="ECO:0007669"/>
    <property type="project" value="UniProtKB-KW"/>
</dbReference>
<name>A0A9X2D160_9GAMM</name>
<keyword evidence="4" id="KW-0547">Nucleotide-binding</keyword>
<dbReference type="EMBL" id="JAJKBJ010000011">
    <property type="protein sequence ID" value="MCL9684493.1"/>
    <property type="molecule type" value="Genomic_DNA"/>
</dbReference>
<dbReference type="Gene3D" id="3.40.50.300">
    <property type="entry name" value="P-loop containing nucleotide triphosphate hydrolases"/>
    <property type="match status" value="1"/>
</dbReference>
<proteinExistence type="inferred from homology"/>
<dbReference type="PANTHER" id="PTHR43166:SF4">
    <property type="entry name" value="PHOSPHONATES IMPORT ATP-BINDING PROTEIN PHNC"/>
    <property type="match status" value="1"/>
</dbReference>
<keyword evidence="5 7" id="KW-0067">ATP-binding</keyword>
<comment type="similarity">
    <text evidence="2">Belongs to the ABC transporter superfamily.</text>
</comment>
<comment type="caution">
    <text evidence="7">The sequence shown here is derived from an EMBL/GenBank/DDBJ whole genome shotgun (WGS) entry which is preliminary data.</text>
</comment>
<feature type="domain" description="ABC transporter" evidence="6">
    <location>
        <begin position="3"/>
        <end position="243"/>
    </location>
</feature>
<gene>
    <name evidence="7" type="ORF">LOX96_10340</name>
</gene>
<dbReference type="InterPro" id="IPR003593">
    <property type="entry name" value="AAA+_ATPase"/>
</dbReference>